<comment type="caution">
    <text evidence="1">The sequence shown here is derived from an EMBL/GenBank/DDBJ whole genome shotgun (WGS) entry which is preliminary data.</text>
</comment>
<name>A0A2I0IJA3_PUNGR</name>
<protein>
    <submittedName>
        <fullName evidence="1">Uncharacterized protein</fullName>
    </submittedName>
</protein>
<dbReference type="EMBL" id="PGOL01002952">
    <property type="protein sequence ID" value="PKI44064.1"/>
    <property type="molecule type" value="Genomic_DNA"/>
</dbReference>
<gene>
    <name evidence="1" type="ORF">CRG98_035551</name>
</gene>
<reference evidence="1 2" key="1">
    <citation type="submission" date="2017-11" db="EMBL/GenBank/DDBJ databases">
        <title>De-novo sequencing of pomegranate (Punica granatum L.) genome.</title>
        <authorList>
            <person name="Akparov Z."/>
            <person name="Amiraslanov A."/>
            <person name="Hajiyeva S."/>
            <person name="Abbasov M."/>
            <person name="Kaur K."/>
            <person name="Hamwieh A."/>
            <person name="Solovyev V."/>
            <person name="Salamov A."/>
            <person name="Braich B."/>
            <person name="Kosarev P."/>
            <person name="Mahmoud A."/>
            <person name="Hajiyev E."/>
            <person name="Babayeva S."/>
            <person name="Izzatullayeva V."/>
            <person name="Mammadov A."/>
            <person name="Mammadov A."/>
            <person name="Sharifova S."/>
            <person name="Ojaghi J."/>
            <person name="Eynullazada K."/>
            <person name="Bayramov B."/>
            <person name="Abdulazimova A."/>
            <person name="Shahmuradov I."/>
        </authorList>
    </citation>
    <scope>NUCLEOTIDE SEQUENCE [LARGE SCALE GENOMIC DNA]</scope>
    <source>
        <strain evidence="2">cv. AG2017</strain>
        <tissue evidence="1">Leaf</tissue>
    </source>
</reference>
<evidence type="ECO:0000313" key="1">
    <source>
        <dbReference type="EMBL" id="PKI44064.1"/>
    </source>
</evidence>
<sequence>MRLGSVHLPGDAQRTHVRRSRHYLFTTRRSRADELPGSREIKNKKTVGRVGLGRFELDWAKRACWDLDWAALGCWAGLGRARLVSRWAGPPRSGLGHWIWTGALDPDRFATCAGPERS</sequence>
<evidence type="ECO:0000313" key="2">
    <source>
        <dbReference type="Proteomes" id="UP000233551"/>
    </source>
</evidence>
<keyword evidence="2" id="KW-1185">Reference proteome</keyword>
<dbReference type="AlphaFoldDB" id="A0A2I0IJA3"/>
<accession>A0A2I0IJA3</accession>
<proteinExistence type="predicted"/>
<dbReference type="Proteomes" id="UP000233551">
    <property type="component" value="Unassembled WGS sequence"/>
</dbReference>
<organism evidence="1 2">
    <name type="scientific">Punica granatum</name>
    <name type="common">Pomegranate</name>
    <dbReference type="NCBI Taxonomy" id="22663"/>
    <lineage>
        <taxon>Eukaryota</taxon>
        <taxon>Viridiplantae</taxon>
        <taxon>Streptophyta</taxon>
        <taxon>Embryophyta</taxon>
        <taxon>Tracheophyta</taxon>
        <taxon>Spermatophyta</taxon>
        <taxon>Magnoliopsida</taxon>
        <taxon>eudicotyledons</taxon>
        <taxon>Gunneridae</taxon>
        <taxon>Pentapetalae</taxon>
        <taxon>rosids</taxon>
        <taxon>malvids</taxon>
        <taxon>Myrtales</taxon>
        <taxon>Lythraceae</taxon>
        <taxon>Punica</taxon>
    </lineage>
</organism>